<evidence type="ECO:0000313" key="3">
    <source>
        <dbReference type="Proteomes" id="UP001250656"/>
    </source>
</evidence>
<comment type="caution">
    <text evidence="2">The sequence shown here is derived from an EMBL/GenBank/DDBJ whole genome shotgun (WGS) entry which is preliminary data.</text>
</comment>
<dbReference type="Gene3D" id="3.20.20.190">
    <property type="entry name" value="Phosphatidylinositol (PI) phosphodiesterase"/>
    <property type="match status" value="1"/>
</dbReference>
<dbReference type="Pfam" id="PF03009">
    <property type="entry name" value="GDPD"/>
    <property type="match status" value="1"/>
</dbReference>
<proteinExistence type="predicted"/>
<gene>
    <name evidence="2" type="ORF">RQM65_09005</name>
</gene>
<dbReference type="Proteomes" id="UP001250656">
    <property type="component" value="Unassembled WGS sequence"/>
</dbReference>
<dbReference type="RefSeq" id="WP_314014315.1">
    <property type="nucleotide sequence ID" value="NZ_JAVTTP010000001.1"/>
</dbReference>
<dbReference type="InterPro" id="IPR017946">
    <property type="entry name" value="PLC-like_Pdiesterase_TIM-brl"/>
</dbReference>
<sequence length="109" mass="12257">MFKNNLSMLLFLLSASCIGQELKLDSLLADFYDRPEIIMVAAHRAAHQRHPENSLAAVQESIRLGIDIIEIDLRMSKDGKFVLMHDSTVDRTTNGTGSVSDLRAHKLHR</sequence>
<dbReference type="PROSITE" id="PS51704">
    <property type="entry name" value="GP_PDE"/>
    <property type="match status" value="1"/>
</dbReference>
<dbReference type="EMBL" id="JAVTTP010000001">
    <property type="protein sequence ID" value="MDT7828799.1"/>
    <property type="molecule type" value="Genomic_DNA"/>
</dbReference>
<accession>A0ABU3L4X4</accession>
<evidence type="ECO:0000313" key="2">
    <source>
        <dbReference type="EMBL" id="MDT7828799.1"/>
    </source>
</evidence>
<evidence type="ECO:0000259" key="1">
    <source>
        <dbReference type="PROSITE" id="PS51704"/>
    </source>
</evidence>
<dbReference type="InterPro" id="IPR030395">
    <property type="entry name" value="GP_PDE_dom"/>
</dbReference>
<dbReference type="CDD" id="cd08566">
    <property type="entry name" value="GDPD_AtGDE_like"/>
    <property type="match status" value="1"/>
</dbReference>
<dbReference type="PANTHER" id="PTHR46320:SF1">
    <property type="entry name" value="GLYCEROPHOSPHODIESTER PHOSPHODIESTERASE 1"/>
    <property type="match status" value="1"/>
</dbReference>
<dbReference type="SUPFAM" id="SSF51695">
    <property type="entry name" value="PLC-like phosphodiesterases"/>
    <property type="match status" value="1"/>
</dbReference>
<dbReference type="PANTHER" id="PTHR46320">
    <property type="entry name" value="GLYCEROPHOSPHODIESTER PHOSPHODIESTERASE 1"/>
    <property type="match status" value="1"/>
</dbReference>
<feature type="domain" description="GP-PDE" evidence="1">
    <location>
        <begin position="38"/>
        <end position="109"/>
    </location>
</feature>
<name>A0ABU3L4X4_9FLAO</name>
<keyword evidence="3" id="KW-1185">Reference proteome</keyword>
<organism evidence="2 3">
    <name type="scientific">Pricia mediterranea</name>
    <dbReference type="NCBI Taxonomy" id="3076079"/>
    <lineage>
        <taxon>Bacteria</taxon>
        <taxon>Pseudomonadati</taxon>
        <taxon>Bacteroidota</taxon>
        <taxon>Flavobacteriia</taxon>
        <taxon>Flavobacteriales</taxon>
        <taxon>Flavobacteriaceae</taxon>
        <taxon>Pricia</taxon>
    </lineage>
</organism>
<dbReference type="PROSITE" id="PS51257">
    <property type="entry name" value="PROKAR_LIPOPROTEIN"/>
    <property type="match status" value="1"/>
</dbReference>
<protein>
    <submittedName>
        <fullName evidence="2">Glycerophosphodiester phosphodiesterase family protein</fullName>
    </submittedName>
</protein>
<reference evidence="2 3" key="1">
    <citation type="submission" date="2023-09" db="EMBL/GenBank/DDBJ databases">
        <title>Novel taxa isolated from Blanes Bay.</title>
        <authorList>
            <person name="Rey-Velasco X."/>
            <person name="Lucena T."/>
        </authorList>
    </citation>
    <scope>NUCLEOTIDE SEQUENCE [LARGE SCALE GENOMIC DNA]</scope>
    <source>
        <strain evidence="2 3">S334</strain>
    </source>
</reference>